<evidence type="ECO:0000313" key="3">
    <source>
        <dbReference type="Proteomes" id="UP000241546"/>
    </source>
</evidence>
<keyword evidence="3" id="KW-1185">Reference proteome</keyword>
<reference evidence="3" key="1">
    <citation type="submission" date="2016-07" db="EMBL/GenBank/DDBJ databases">
        <title>Multiple horizontal gene transfer events from other fungi enriched the ability of initially mycotrophic Trichoderma (Ascomycota) to feed on dead plant biomass.</title>
        <authorList>
            <consortium name="DOE Joint Genome Institute"/>
            <person name="Atanasova L."/>
            <person name="Chenthamara K."/>
            <person name="Zhang J."/>
            <person name="Grujic M."/>
            <person name="Henrissat B."/>
            <person name="Kuo A."/>
            <person name="Aerts A."/>
            <person name="Salamov A."/>
            <person name="Lipzen A."/>
            <person name="Labutti K."/>
            <person name="Barry K."/>
            <person name="Miao Y."/>
            <person name="Rahimi M.J."/>
            <person name="Shen Q."/>
            <person name="Grigoriev I.V."/>
            <person name="Kubicek C.P."/>
            <person name="Druzhinina I.S."/>
        </authorList>
    </citation>
    <scope>NUCLEOTIDE SEQUENCE [LARGE SCALE GENOMIC DNA]</scope>
    <source>
        <strain evidence="3">TUCIM 6016</strain>
    </source>
</reference>
<evidence type="ECO:0000313" key="2">
    <source>
        <dbReference type="EMBL" id="PTB61392.1"/>
    </source>
</evidence>
<protein>
    <submittedName>
        <fullName evidence="2">Uncharacterized protein</fullName>
    </submittedName>
</protein>
<dbReference type="EMBL" id="KZ680601">
    <property type="protein sequence ID" value="PTB61392.1"/>
    <property type="molecule type" value="Genomic_DNA"/>
</dbReference>
<gene>
    <name evidence="2" type="ORF">BBK36DRAFT_1136773</name>
</gene>
<dbReference type="RefSeq" id="XP_024744712.1">
    <property type="nucleotide sequence ID" value="XM_024893098.1"/>
</dbReference>
<dbReference type="AlphaFoldDB" id="A0A2T4AWE7"/>
<name>A0A2T4AWE7_9HYPO</name>
<accession>A0A2T4AWE7</accession>
<feature type="region of interest" description="Disordered" evidence="1">
    <location>
        <begin position="33"/>
        <end position="70"/>
    </location>
</feature>
<dbReference type="GeneID" id="36601216"/>
<proteinExistence type="predicted"/>
<sequence length="70" mass="8271">MGWRVSDLCLTQPWPAMLLPRCRLPPTLTLSPGCHHRHRHRHHHHHHHHLQSRVRQRLRASSLPEPALGE</sequence>
<organism evidence="2 3">
    <name type="scientific">Trichoderma citrinoviride</name>
    <dbReference type="NCBI Taxonomy" id="58853"/>
    <lineage>
        <taxon>Eukaryota</taxon>
        <taxon>Fungi</taxon>
        <taxon>Dikarya</taxon>
        <taxon>Ascomycota</taxon>
        <taxon>Pezizomycotina</taxon>
        <taxon>Sordariomycetes</taxon>
        <taxon>Hypocreomycetidae</taxon>
        <taxon>Hypocreales</taxon>
        <taxon>Hypocreaceae</taxon>
        <taxon>Trichoderma</taxon>
    </lineage>
</organism>
<dbReference type="Proteomes" id="UP000241546">
    <property type="component" value="Unassembled WGS sequence"/>
</dbReference>
<feature type="compositionally biased region" description="Basic residues" evidence="1">
    <location>
        <begin position="34"/>
        <end position="58"/>
    </location>
</feature>
<evidence type="ECO:0000256" key="1">
    <source>
        <dbReference type="SAM" id="MobiDB-lite"/>
    </source>
</evidence>